<dbReference type="Proteomes" id="UP000575241">
    <property type="component" value="Unassembled WGS sequence"/>
</dbReference>
<gene>
    <name evidence="3" type="ORF">HNP52_003335</name>
</gene>
<reference evidence="3 4" key="1">
    <citation type="submission" date="2020-08" db="EMBL/GenBank/DDBJ databases">
        <title>Functional genomics of gut bacteria from endangered species of beetles.</title>
        <authorList>
            <person name="Carlos-Shanley C."/>
        </authorList>
    </citation>
    <scope>NUCLEOTIDE SEQUENCE [LARGE SCALE GENOMIC DNA]</scope>
    <source>
        <strain evidence="3 4">S00224</strain>
    </source>
</reference>
<organism evidence="3 4">
    <name type="scientific">Sphingomonas kyeonggiensis</name>
    <dbReference type="NCBI Taxonomy" id="1268553"/>
    <lineage>
        <taxon>Bacteria</taxon>
        <taxon>Pseudomonadati</taxon>
        <taxon>Pseudomonadota</taxon>
        <taxon>Alphaproteobacteria</taxon>
        <taxon>Sphingomonadales</taxon>
        <taxon>Sphingomonadaceae</taxon>
        <taxon>Sphingomonas</taxon>
    </lineage>
</organism>
<feature type="chain" id="PRO_5031473765" evidence="2">
    <location>
        <begin position="22"/>
        <end position="109"/>
    </location>
</feature>
<name>A0A7W7NSR7_9SPHN</name>
<evidence type="ECO:0000256" key="1">
    <source>
        <dbReference type="SAM" id="MobiDB-lite"/>
    </source>
</evidence>
<evidence type="ECO:0000313" key="3">
    <source>
        <dbReference type="EMBL" id="MBB4840243.1"/>
    </source>
</evidence>
<accession>A0A7W7NSR7</accession>
<feature type="compositionally biased region" description="Low complexity" evidence="1">
    <location>
        <begin position="32"/>
        <end position="43"/>
    </location>
</feature>
<dbReference type="EMBL" id="JACHLN010000003">
    <property type="protein sequence ID" value="MBB4840243.1"/>
    <property type="molecule type" value="Genomic_DNA"/>
</dbReference>
<proteinExistence type="predicted"/>
<comment type="caution">
    <text evidence="3">The sequence shown here is derived from an EMBL/GenBank/DDBJ whole genome shotgun (WGS) entry which is preliminary data.</text>
</comment>
<feature type="signal peptide" evidence="2">
    <location>
        <begin position="1"/>
        <end position="21"/>
    </location>
</feature>
<dbReference type="RefSeq" id="WP_184168729.1">
    <property type="nucleotide sequence ID" value="NZ_JACHLN010000003.1"/>
</dbReference>
<protein>
    <submittedName>
        <fullName evidence="3">Uncharacterized protein</fullName>
    </submittedName>
</protein>
<sequence length="109" mass="10696">MRKMIAAASCVAMLLAVPAQAGIQDVPQTQQAAPAEAAPAVPECKPKKKKRGLGLGGLLRAARNSGLVGGLAGKVGGNSYIANAAASTAIDVAASQPSGSSDAVETPQC</sequence>
<dbReference type="AlphaFoldDB" id="A0A7W7NSR7"/>
<keyword evidence="2" id="KW-0732">Signal</keyword>
<feature type="region of interest" description="Disordered" evidence="1">
    <location>
        <begin position="31"/>
        <end position="51"/>
    </location>
</feature>
<keyword evidence="4" id="KW-1185">Reference proteome</keyword>
<evidence type="ECO:0000256" key="2">
    <source>
        <dbReference type="SAM" id="SignalP"/>
    </source>
</evidence>
<evidence type="ECO:0000313" key="4">
    <source>
        <dbReference type="Proteomes" id="UP000575241"/>
    </source>
</evidence>